<protein>
    <submittedName>
        <fullName evidence="1">Uncharacterized protein</fullName>
    </submittedName>
</protein>
<evidence type="ECO:0000313" key="1">
    <source>
        <dbReference type="EMBL" id="CAI8027848.1"/>
    </source>
</evidence>
<evidence type="ECO:0000313" key="2">
    <source>
        <dbReference type="Proteomes" id="UP001174909"/>
    </source>
</evidence>
<dbReference type="AlphaFoldDB" id="A0AA35WNF3"/>
<sequence length="54" mass="6254">MRSETMPHPTSTPIPPAGIDSMPLLGEIFMSKRMTYIFGERERACKFFTRTFLE</sequence>
<dbReference type="Proteomes" id="UP001174909">
    <property type="component" value="Unassembled WGS sequence"/>
</dbReference>
<dbReference type="EMBL" id="CASHTH010002302">
    <property type="protein sequence ID" value="CAI8027848.1"/>
    <property type="molecule type" value="Genomic_DNA"/>
</dbReference>
<gene>
    <name evidence="1" type="ORF">GBAR_LOCUS15859</name>
</gene>
<proteinExistence type="predicted"/>
<keyword evidence="2" id="KW-1185">Reference proteome</keyword>
<comment type="caution">
    <text evidence="1">The sequence shown here is derived from an EMBL/GenBank/DDBJ whole genome shotgun (WGS) entry which is preliminary data.</text>
</comment>
<reference evidence="1" key="1">
    <citation type="submission" date="2023-03" db="EMBL/GenBank/DDBJ databases">
        <authorList>
            <person name="Steffen K."/>
            <person name="Cardenas P."/>
        </authorList>
    </citation>
    <scope>NUCLEOTIDE SEQUENCE</scope>
</reference>
<name>A0AA35WNF3_GEOBA</name>
<accession>A0AA35WNF3</accession>
<organism evidence="1 2">
    <name type="scientific">Geodia barretti</name>
    <name type="common">Barrett's horny sponge</name>
    <dbReference type="NCBI Taxonomy" id="519541"/>
    <lineage>
        <taxon>Eukaryota</taxon>
        <taxon>Metazoa</taxon>
        <taxon>Porifera</taxon>
        <taxon>Demospongiae</taxon>
        <taxon>Heteroscleromorpha</taxon>
        <taxon>Tetractinellida</taxon>
        <taxon>Astrophorina</taxon>
        <taxon>Geodiidae</taxon>
        <taxon>Geodia</taxon>
    </lineage>
</organism>